<evidence type="ECO:0000313" key="3">
    <source>
        <dbReference type="Proteomes" id="UP000321947"/>
    </source>
</evidence>
<organism evidence="2 3">
    <name type="scientific">Cucumis melo var. makuwa</name>
    <name type="common">Oriental melon</name>
    <dbReference type="NCBI Taxonomy" id="1194695"/>
    <lineage>
        <taxon>Eukaryota</taxon>
        <taxon>Viridiplantae</taxon>
        <taxon>Streptophyta</taxon>
        <taxon>Embryophyta</taxon>
        <taxon>Tracheophyta</taxon>
        <taxon>Spermatophyta</taxon>
        <taxon>Magnoliopsida</taxon>
        <taxon>eudicotyledons</taxon>
        <taxon>Gunneridae</taxon>
        <taxon>Pentapetalae</taxon>
        <taxon>rosids</taxon>
        <taxon>fabids</taxon>
        <taxon>Cucurbitales</taxon>
        <taxon>Cucurbitaceae</taxon>
        <taxon>Benincaseae</taxon>
        <taxon>Cucumis</taxon>
    </lineage>
</organism>
<keyword evidence="2" id="KW-0808">Transferase</keyword>
<dbReference type="AlphaFoldDB" id="A0A5D3BYY1"/>
<gene>
    <name evidence="2" type="ORF">E5676_scaffold675G00370</name>
</gene>
<proteinExistence type="predicted"/>
<feature type="compositionally biased region" description="Basic and acidic residues" evidence="1">
    <location>
        <begin position="79"/>
        <end position="96"/>
    </location>
</feature>
<evidence type="ECO:0000313" key="2">
    <source>
        <dbReference type="EMBL" id="TYK04365.1"/>
    </source>
</evidence>
<keyword evidence="2" id="KW-0418">Kinase</keyword>
<feature type="region of interest" description="Disordered" evidence="1">
    <location>
        <begin position="79"/>
        <end position="105"/>
    </location>
</feature>
<dbReference type="GO" id="GO:0016301">
    <property type="term" value="F:kinase activity"/>
    <property type="evidence" value="ECO:0007669"/>
    <property type="project" value="UniProtKB-KW"/>
</dbReference>
<comment type="caution">
    <text evidence="2">The sequence shown here is derived from an EMBL/GenBank/DDBJ whole genome shotgun (WGS) entry which is preliminary data.</text>
</comment>
<evidence type="ECO:0000256" key="1">
    <source>
        <dbReference type="SAM" id="MobiDB-lite"/>
    </source>
</evidence>
<name>A0A5D3BYY1_CUCMM</name>
<dbReference type="Proteomes" id="UP000321947">
    <property type="component" value="Unassembled WGS sequence"/>
</dbReference>
<dbReference type="EMBL" id="SSTD01014234">
    <property type="protein sequence ID" value="TYK04365.1"/>
    <property type="molecule type" value="Genomic_DNA"/>
</dbReference>
<sequence length="254" mass="29502">MPVIFISEGRDPYKLVSAHISPGNIMMDLDREREREEKQGILVMGVESEALREITSENSLGEESSQMLKEIDEGKILVQGLHEREEKESKKEDAKRERSKKRNLNVQRARWPMTRTWKKRKRSAKKMIEVDRRQRQGWPGMIEDDCERRIGEDECEQAVGSESQEDDGQHQWQSGRCSKTVHEALSHFGWRNAIIEEINAIDDNAKGYAQTYGVDYFDTFSPVAKEEVYMEQPPWFVAQKETDKHVAFANPCIV</sequence>
<accession>A0A5D3BYY1</accession>
<keyword evidence="2" id="KW-0675">Receptor</keyword>
<protein>
    <submittedName>
        <fullName evidence="2">Cysteine-rich RLK (RECEPTOR-like protein kinase) 8</fullName>
    </submittedName>
</protein>
<reference evidence="2 3" key="1">
    <citation type="submission" date="2019-08" db="EMBL/GenBank/DDBJ databases">
        <title>Draft genome sequences of two oriental melons (Cucumis melo L. var makuwa).</title>
        <authorList>
            <person name="Kwon S.-Y."/>
        </authorList>
    </citation>
    <scope>NUCLEOTIDE SEQUENCE [LARGE SCALE GENOMIC DNA]</scope>
    <source>
        <strain evidence="3">cv. Chang Bougi</strain>
        <tissue evidence="2">Leaf</tissue>
    </source>
</reference>